<gene>
    <name evidence="10" type="ORF">SAMN03080610_01532</name>
</gene>
<accession>A0A1G5N6C3</accession>
<feature type="domain" description="Pyruvate carboxyltransferase" evidence="9">
    <location>
        <begin position="11"/>
        <end position="262"/>
    </location>
</feature>
<dbReference type="PANTHER" id="PTHR42880">
    <property type="entry name" value="HOMOCITRATE SYNTHASE"/>
    <property type="match status" value="1"/>
</dbReference>
<reference evidence="10 11" key="1">
    <citation type="submission" date="2016-10" db="EMBL/GenBank/DDBJ databases">
        <authorList>
            <person name="de Groot N.N."/>
        </authorList>
    </citation>
    <scope>NUCLEOTIDE SEQUENCE [LARGE SCALE GENOMIC DNA]</scope>
    <source>
        <strain evidence="10 11">DSM 2698</strain>
    </source>
</reference>
<dbReference type="InterPro" id="IPR000891">
    <property type="entry name" value="PYR_CT"/>
</dbReference>
<keyword evidence="11" id="KW-1185">Reference proteome</keyword>
<dbReference type="InterPro" id="IPR013785">
    <property type="entry name" value="Aldolase_TIM"/>
</dbReference>
<dbReference type="SUPFAM" id="SSF51569">
    <property type="entry name" value="Aldolase"/>
    <property type="match status" value="1"/>
</dbReference>
<comment type="catalytic activity">
    <reaction evidence="6 8">
        <text>acetyl-CoA + 2-oxoglutarate + H2O = (2R)-homocitrate + CoA + H(+)</text>
        <dbReference type="Rhea" id="RHEA:12929"/>
        <dbReference type="ChEBI" id="CHEBI:15377"/>
        <dbReference type="ChEBI" id="CHEBI:15378"/>
        <dbReference type="ChEBI" id="CHEBI:16810"/>
        <dbReference type="ChEBI" id="CHEBI:57287"/>
        <dbReference type="ChEBI" id="CHEBI:57288"/>
        <dbReference type="ChEBI" id="CHEBI:58884"/>
        <dbReference type="EC" id="2.3.3.14"/>
    </reaction>
</comment>
<dbReference type="InterPro" id="IPR054691">
    <property type="entry name" value="LeuA/HCS_post-cat"/>
</dbReference>
<protein>
    <recommendedName>
        <fullName evidence="4 8">Homocitrate synthase</fullName>
        <ecNumber evidence="3 8">2.3.3.14</ecNumber>
    </recommendedName>
</protein>
<evidence type="ECO:0000256" key="2">
    <source>
        <dbReference type="ARBA" id="ARBA00006154"/>
    </source>
</evidence>
<evidence type="ECO:0000256" key="3">
    <source>
        <dbReference type="ARBA" id="ARBA00012974"/>
    </source>
</evidence>
<dbReference type="Pfam" id="PF00682">
    <property type="entry name" value="HMGL-like"/>
    <property type="match status" value="1"/>
</dbReference>
<dbReference type="EMBL" id="FMVW01000002">
    <property type="protein sequence ID" value="SCZ32458.1"/>
    <property type="molecule type" value="Genomic_DNA"/>
</dbReference>
<organism evidence="10 11">
    <name type="scientific">Afifella marina DSM 2698</name>
    <dbReference type="NCBI Taxonomy" id="1120955"/>
    <lineage>
        <taxon>Bacteria</taxon>
        <taxon>Pseudomonadati</taxon>
        <taxon>Pseudomonadota</taxon>
        <taxon>Alphaproteobacteria</taxon>
        <taxon>Hyphomicrobiales</taxon>
        <taxon>Afifellaceae</taxon>
        <taxon>Afifella</taxon>
    </lineage>
</organism>
<dbReference type="PROSITE" id="PS00816">
    <property type="entry name" value="AIPM_HOMOCIT_SYNTH_2"/>
    <property type="match status" value="1"/>
</dbReference>
<dbReference type="Pfam" id="PF22617">
    <property type="entry name" value="HCS_D2"/>
    <property type="match status" value="1"/>
</dbReference>
<evidence type="ECO:0000256" key="6">
    <source>
        <dbReference type="ARBA" id="ARBA00048019"/>
    </source>
</evidence>
<comment type="similarity">
    <text evidence="2 7">Belongs to the alpha-IPM synthase/homocitrate synthase family.</text>
</comment>
<evidence type="ECO:0000259" key="9">
    <source>
        <dbReference type="PROSITE" id="PS50991"/>
    </source>
</evidence>
<sequence>MLEERIVPRHIAFNDSTLRDGEQAPGVAFSIDEKVAIARALDAAGVDEIEAGTPAMGEAEIDSLAAIGEAVTGSRVIAWCRMTKGDVDAALKSGLKEVNLSVPMSDRQIKAKFGTDRADVLDRIRSVIPYARAHGLRVALGGEDSSRADLDFIRRAIAVAQEAGAVKFRFADTVGILDPFTTFAVFQRLRAMSDLDLEFHGHDDLGLATANTLAAIRGGATHASVCVLGIGERAGNAALEEVATALDHIGAHKSGVDLMHLTRLAELVAEAAGRPIPESKPIVGAAAFMHESGIHVSGLLRDPATYEGLNPERLGRARTIVLGKHSGISSMRHALETLGLAADETQTRTLLDLVRAEAAKAKRAVGLHEVAALYAALTARELAA</sequence>
<dbReference type="RefSeq" id="WP_092811167.1">
    <property type="nucleotide sequence ID" value="NZ_FMVW01000002.1"/>
</dbReference>
<dbReference type="Gene3D" id="1.10.238.260">
    <property type="match status" value="1"/>
</dbReference>
<dbReference type="AlphaFoldDB" id="A0A1G5N6C3"/>
<dbReference type="CDD" id="cd07939">
    <property type="entry name" value="DRE_TIM_NifV"/>
    <property type="match status" value="1"/>
</dbReference>
<evidence type="ECO:0000313" key="10">
    <source>
        <dbReference type="EMBL" id="SCZ32458.1"/>
    </source>
</evidence>
<dbReference type="STRING" id="1120955.SAMN03080610_01532"/>
<dbReference type="InterPro" id="IPR013477">
    <property type="entry name" value="NifV/FrbC"/>
</dbReference>
<evidence type="ECO:0000313" key="11">
    <source>
        <dbReference type="Proteomes" id="UP000199347"/>
    </source>
</evidence>
<dbReference type="Proteomes" id="UP000199347">
    <property type="component" value="Unassembled WGS sequence"/>
</dbReference>
<dbReference type="Gene3D" id="3.20.20.70">
    <property type="entry name" value="Aldolase class I"/>
    <property type="match status" value="1"/>
</dbReference>
<dbReference type="GO" id="GO:0019752">
    <property type="term" value="P:carboxylic acid metabolic process"/>
    <property type="evidence" value="ECO:0007669"/>
    <property type="project" value="UniProtKB-UniRule"/>
</dbReference>
<name>A0A1G5N6C3_AFIMA</name>
<evidence type="ECO:0000256" key="7">
    <source>
        <dbReference type="RuleBase" id="RU003523"/>
    </source>
</evidence>
<dbReference type="EC" id="2.3.3.14" evidence="3 8"/>
<evidence type="ECO:0000256" key="1">
    <source>
        <dbReference type="ARBA" id="ARBA00003050"/>
    </source>
</evidence>
<comment type="function">
    <text evidence="1 8">This protein is a Fe-Mo-cofactor biosynthetic component.</text>
</comment>
<dbReference type="GO" id="GO:0004410">
    <property type="term" value="F:homocitrate synthase activity"/>
    <property type="evidence" value="ECO:0007669"/>
    <property type="project" value="UniProtKB-UniRule"/>
</dbReference>
<evidence type="ECO:0000256" key="5">
    <source>
        <dbReference type="ARBA" id="ARBA00022679"/>
    </source>
</evidence>
<dbReference type="GO" id="GO:0009399">
    <property type="term" value="P:nitrogen fixation"/>
    <property type="evidence" value="ECO:0007669"/>
    <property type="project" value="UniProtKB-UniRule"/>
</dbReference>
<evidence type="ECO:0000256" key="8">
    <source>
        <dbReference type="RuleBase" id="RU367143"/>
    </source>
</evidence>
<dbReference type="InterPro" id="IPR002034">
    <property type="entry name" value="AIPM/Hcit_synth_CS"/>
</dbReference>
<keyword evidence="5 7" id="KW-0808">Transferase</keyword>
<dbReference type="PROSITE" id="PS50991">
    <property type="entry name" value="PYR_CT"/>
    <property type="match status" value="1"/>
</dbReference>
<dbReference type="PANTHER" id="PTHR42880:SF1">
    <property type="entry name" value="ISOPROPYLMALATE_HOMOCITRATE_CITRAMALATE SYNTHASE FAMILY PROTEIN"/>
    <property type="match status" value="1"/>
</dbReference>
<proteinExistence type="inferred from homology"/>
<evidence type="ECO:0000256" key="4">
    <source>
        <dbReference type="ARBA" id="ARBA00020735"/>
    </source>
</evidence>
<dbReference type="NCBIfam" id="TIGR02660">
    <property type="entry name" value="nifV_homocitr"/>
    <property type="match status" value="1"/>
</dbReference>
<keyword evidence="8" id="KW-0535">Nitrogen fixation</keyword>
<dbReference type="PROSITE" id="PS00815">
    <property type="entry name" value="AIPM_HOMOCIT_SYNTH_1"/>
    <property type="match status" value="1"/>
</dbReference>
<dbReference type="OrthoDB" id="9803573at2"/>